<gene>
    <name evidence="3" type="ORF">FHS30_001766</name>
</gene>
<accession>A0A839UL68</accession>
<dbReference type="InterPro" id="IPR038756">
    <property type="entry name" value="CheX-like"/>
</dbReference>
<evidence type="ECO:0000256" key="1">
    <source>
        <dbReference type="ARBA" id="ARBA00022500"/>
    </source>
</evidence>
<keyword evidence="1" id="KW-0145">Chemotaxis</keyword>
<proteinExistence type="predicted"/>
<dbReference type="PANTHER" id="PTHR39452:SF1">
    <property type="entry name" value="CHEY-P PHOSPHATASE CHEX"/>
    <property type="match status" value="1"/>
</dbReference>
<dbReference type="CDD" id="cd17906">
    <property type="entry name" value="CheX"/>
    <property type="match status" value="1"/>
</dbReference>
<dbReference type="GO" id="GO:0006935">
    <property type="term" value="P:chemotaxis"/>
    <property type="evidence" value="ECO:0007669"/>
    <property type="project" value="UniProtKB-KW"/>
</dbReference>
<protein>
    <submittedName>
        <fullName evidence="3">Chemotaxis protein CheX</fullName>
    </submittedName>
</protein>
<sequence length="155" mass="16702">MNDTLLLPFYQALQQVLLTMAQMEATAGVRGVKRSQKALGIVTGIIELDSKGVKGSMAVSFSQELIFEIFSRMLGEKHTQIDAEVCDLVGELTNMVTGAAKPKLVELGIDLNLTRPTTVFGLNHKVVHSAKGPVFIQEIKVPCGNAALEVCFEAA</sequence>
<name>A0A839UL68_9GAMM</name>
<evidence type="ECO:0000313" key="4">
    <source>
        <dbReference type="Proteomes" id="UP000559987"/>
    </source>
</evidence>
<dbReference type="AlphaFoldDB" id="A0A839UL68"/>
<feature type="domain" description="Chemotaxis phosphatase CheX-like" evidence="2">
    <location>
        <begin position="42"/>
        <end position="138"/>
    </location>
</feature>
<dbReference type="PANTHER" id="PTHR39452">
    <property type="entry name" value="CHEY-P PHOSPHATASE CHEX"/>
    <property type="match status" value="1"/>
</dbReference>
<dbReference type="RefSeq" id="WP_183910054.1">
    <property type="nucleotide sequence ID" value="NZ_JACHXZ010000002.1"/>
</dbReference>
<dbReference type="InterPro" id="IPR028051">
    <property type="entry name" value="CheX-like_dom"/>
</dbReference>
<dbReference type="EMBL" id="JACHXZ010000002">
    <property type="protein sequence ID" value="MBB3168582.1"/>
    <property type="molecule type" value="Genomic_DNA"/>
</dbReference>
<evidence type="ECO:0000259" key="2">
    <source>
        <dbReference type="Pfam" id="PF13690"/>
    </source>
</evidence>
<dbReference type="Gene3D" id="3.40.1550.10">
    <property type="entry name" value="CheC-like"/>
    <property type="match status" value="1"/>
</dbReference>
<dbReference type="SUPFAM" id="SSF103039">
    <property type="entry name" value="CheC-like"/>
    <property type="match status" value="1"/>
</dbReference>
<dbReference type="InterPro" id="IPR028976">
    <property type="entry name" value="CheC-like_sf"/>
</dbReference>
<keyword evidence="4" id="KW-1185">Reference proteome</keyword>
<comment type="caution">
    <text evidence="3">The sequence shown here is derived from an EMBL/GenBank/DDBJ whole genome shotgun (WGS) entry which is preliminary data.</text>
</comment>
<dbReference type="Proteomes" id="UP000559987">
    <property type="component" value="Unassembled WGS sequence"/>
</dbReference>
<evidence type="ECO:0000313" key="3">
    <source>
        <dbReference type="EMBL" id="MBB3168582.1"/>
    </source>
</evidence>
<reference evidence="3 4" key="1">
    <citation type="submission" date="2020-08" db="EMBL/GenBank/DDBJ databases">
        <title>Genomic Encyclopedia of Type Strains, Phase III (KMG-III): the genomes of soil and plant-associated and newly described type strains.</title>
        <authorList>
            <person name="Whitman W."/>
        </authorList>
    </citation>
    <scope>NUCLEOTIDE SEQUENCE [LARGE SCALE GENOMIC DNA]</scope>
    <source>
        <strain evidence="3 4">CECT 8571</strain>
    </source>
</reference>
<dbReference type="Pfam" id="PF13690">
    <property type="entry name" value="CheX"/>
    <property type="match status" value="1"/>
</dbReference>
<organism evidence="3 4">
    <name type="scientific">Simiduia aestuariiviva</name>
    <dbReference type="NCBI Taxonomy" id="1510459"/>
    <lineage>
        <taxon>Bacteria</taxon>
        <taxon>Pseudomonadati</taxon>
        <taxon>Pseudomonadota</taxon>
        <taxon>Gammaproteobacteria</taxon>
        <taxon>Cellvibrionales</taxon>
        <taxon>Cellvibrionaceae</taxon>
        <taxon>Simiduia</taxon>
    </lineage>
</organism>